<dbReference type="RefSeq" id="WP_309796885.1">
    <property type="nucleotide sequence ID" value="NZ_BAAAHY010000011.1"/>
</dbReference>
<gene>
    <name evidence="2" type="ORF">JOE69_001175</name>
    <name evidence="3" type="ORF">JOE69_002816</name>
</gene>
<protein>
    <submittedName>
        <fullName evidence="2">Transcriptional regulator with XRE-family HTH domain</fullName>
    </submittedName>
</protein>
<dbReference type="PROSITE" id="PS50943">
    <property type="entry name" value="HTH_CROC1"/>
    <property type="match status" value="1"/>
</dbReference>
<accession>A0ABU1JC12</accession>
<evidence type="ECO:0000259" key="1">
    <source>
        <dbReference type="PROSITE" id="PS50943"/>
    </source>
</evidence>
<dbReference type="SUPFAM" id="SSF47413">
    <property type="entry name" value="lambda repressor-like DNA-binding domains"/>
    <property type="match status" value="1"/>
</dbReference>
<organism evidence="2 4">
    <name type="scientific">Arthrobacter russicus</name>
    <dbReference type="NCBI Taxonomy" id="172040"/>
    <lineage>
        <taxon>Bacteria</taxon>
        <taxon>Bacillati</taxon>
        <taxon>Actinomycetota</taxon>
        <taxon>Actinomycetes</taxon>
        <taxon>Micrococcales</taxon>
        <taxon>Micrococcaceae</taxon>
        <taxon>Arthrobacter</taxon>
    </lineage>
</organism>
<keyword evidence="4" id="KW-1185">Reference proteome</keyword>
<dbReference type="InterPro" id="IPR010982">
    <property type="entry name" value="Lambda_DNA-bd_dom_sf"/>
</dbReference>
<dbReference type="InterPro" id="IPR001387">
    <property type="entry name" value="Cro/C1-type_HTH"/>
</dbReference>
<feature type="domain" description="HTH cro/C1-type" evidence="1">
    <location>
        <begin position="11"/>
        <end position="65"/>
    </location>
</feature>
<dbReference type="Proteomes" id="UP001185069">
    <property type="component" value="Unassembled WGS sequence"/>
</dbReference>
<evidence type="ECO:0000313" key="4">
    <source>
        <dbReference type="Proteomes" id="UP001185069"/>
    </source>
</evidence>
<proteinExistence type="predicted"/>
<dbReference type="EMBL" id="JAVDQF010000001">
    <property type="protein sequence ID" value="MDR6268937.1"/>
    <property type="molecule type" value="Genomic_DNA"/>
</dbReference>
<dbReference type="SMART" id="SM00530">
    <property type="entry name" value="HTH_XRE"/>
    <property type="match status" value="1"/>
</dbReference>
<comment type="caution">
    <text evidence="2">The sequence shown here is derived from an EMBL/GenBank/DDBJ whole genome shotgun (WGS) entry which is preliminary data.</text>
</comment>
<sequence>MSDLKMSSAEVAATRKLIGLTLSELADELGVGISAVRDWERGRFSPREGLVRALLDLREVHDREVSRLLVAAVAGTPIHLPAGPKPKGWYLALGARVIDRFPDAILDWAEHG</sequence>
<dbReference type="CDD" id="cd00093">
    <property type="entry name" value="HTH_XRE"/>
    <property type="match status" value="1"/>
</dbReference>
<name>A0ABU1JC12_9MICC</name>
<evidence type="ECO:0000313" key="3">
    <source>
        <dbReference type="EMBL" id="MDR6270578.1"/>
    </source>
</evidence>
<evidence type="ECO:0000313" key="2">
    <source>
        <dbReference type="EMBL" id="MDR6268937.1"/>
    </source>
</evidence>
<dbReference type="Gene3D" id="1.10.260.40">
    <property type="entry name" value="lambda repressor-like DNA-binding domains"/>
    <property type="match status" value="1"/>
</dbReference>
<reference evidence="2 4" key="1">
    <citation type="submission" date="2023-07" db="EMBL/GenBank/DDBJ databases">
        <title>Sequencing the genomes of 1000 actinobacteria strains.</title>
        <authorList>
            <person name="Klenk H.-P."/>
        </authorList>
    </citation>
    <scope>NUCLEOTIDE SEQUENCE [LARGE SCALE GENOMIC DNA]</scope>
    <source>
        <strain evidence="2 4">DSM 14555</strain>
    </source>
</reference>
<dbReference type="EMBL" id="JAVDQF010000001">
    <property type="protein sequence ID" value="MDR6270578.1"/>
    <property type="molecule type" value="Genomic_DNA"/>
</dbReference>
<dbReference type="Pfam" id="PF01381">
    <property type="entry name" value="HTH_3"/>
    <property type="match status" value="1"/>
</dbReference>